<evidence type="ECO:0000313" key="3">
    <source>
        <dbReference type="Proteomes" id="UP000708148"/>
    </source>
</evidence>
<dbReference type="Proteomes" id="UP000708148">
    <property type="component" value="Unassembled WGS sequence"/>
</dbReference>
<protein>
    <submittedName>
        <fullName evidence="2">Uncharacterized protein</fullName>
    </submittedName>
</protein>
<sequence>MTLWESSPGGCAARKNSGLPVEVPEGMGRRSDTWVVSNIQDYEQAKRFKLDHGGSNMGPAAGLSPGLAMQQSAQQARMYARMPGHGLVQDKALSDRPMHPGFVPSEAEAACKTARRSSLDSTTNSTGTKVVPVGSGGQSLLSGSLPHGRPVMTFVDHTSGNAQQHAVYPPLNGQQIVGNVGAQQYSPHVRMLQEQRFQAMQQQLQQARGLQGRQYAANGVTPGVIGAQHAAAASYTAAAQGRAQTYASQATLAKPSYGSGMAGQGGQNVVLSPQLSTVGSCGNPGGSAGAAPAKIDETWSSLRQAPRSSQGPMKYSAAAESNNGGTGMVAISQVAQKQDAASMPAMGNSCVPMSSNKTLAPSPQEHAGGPFPSTNGNSSSVASTDGPGASQNGTPESNNPAEKNGHHASLDAVREKGLGPRFENGDTGDLDNGNGLLDADVGNPLFTDVNTGSPGFGADLDLGELCDMGVQ</sequence>
<feature type="compositionally biased region" description="Polar residues" evidence="1">
    <location>
        <begin position="301"/>
        <end position="311"/>
    </location>
</feature>
<feature type="region of interest" description="Disordered" evidence="1">
    <location>
        <begin position="343"/>
        <end position="406"/>
    </location>
</feature>
<comment type="caution">
    <text evidence="2">The sequence shown here is derived from an EMBL/GenBank/DDBJ whole genome shotgun (WGS) entry which is preliminary data.</text>
</comment>
<dbReference type="AlphaFoldDB" id="A0A8S1JHQ1"/>
<feature type="compositionally biased region" description="Polar residues" evidence="1">
    <location>
        <begin position="119"/>
        <end position="128"/>
    </location>
</feature>
<name>A0A8S1JHQ1_9CHLO</name>
<dbReference type="EMBL" id="CAJHUC010002656">
    <property type="protein sequence ID" value="CAD7704135.1"/>
    <property type="molecule type" value="Genomic_DNA"/>
</dbReference>
<keyword evidence="3" id="KW-1185">Reference proteome</keyword>
<proteinExistence type="predicted"/>
<feature type="compositionally biased region" description="Polar residues" evidence="1">
    <location>
        <begin position="372"/>
        <end position="401"/>
    </location>
</feature>
<feature type="region of interest" description="Disordered" evidence="1">
    <location>
        <begin position="301"/>
        <end position="320"/>
    </location>
</feature>
<organism evidence="2 3">
    <name type="scientific">Ostreobium quekettii</name>
    <dbReference type="NCBI Taxonomy" id="121088"/>
    <lineage>
        <taxon>Eukaryota</taxon>
        <taxon>Viridiplantae</taxon>
        <taxon>Chlorophyta</taxon>
        <taxon>core chlorophytes</taxon>
        <taxon>Ulvophyceae</taxon>
        <taxon>TCBD clade</taxon>
        <taxon>Bryopsidales</taxon>
        <taxon>Ostreobineae</taxon>
        <taxon>Ostreobiaceae</taxon>
        <taxon>Ostreobium</taxon>
    </lineage>
</organism>
<reference evidence="2" key="1">
    <citation type="submission" date="2020-12" db="EMBL/GenBank/DDBJ databases">
        <authorList>
            <person name="Iha C."/>
        </authorList>
    </citation>
    <scope>NUCLEOTIDE SEQUENCE</scope>
</reference>
<feature type="compositionally biased region" description="Polar residues" evidence="1">
    <location>
        <begin position="351"/>
        <end position="361"/>
    </location>
</feature>
<evidence type="ECO:0000313" key="2">
    <source>
        <dbReference type="EMBL" id="CAD7704135.1"/>
    </source>
</evidence>
<gene>
    <name evidence="2" type="ORF">OSTQU699_LOCUS9492</name>
</gene>
<accession>A0A8S1JHQ1</accession>
<evidence type="ECO:0000256" key="1">
    <source>
        <dbReference type="SAM" id="MobiDB-lite"/>
    </source>
</evidence>
<feature type="region of interest" description="Disordered" evidence="1">
    <location>
        <begin position="116"/>
        <end position="138"/>
    </location>
</feature>